<protein>
    <recommendedName>
        <fullName evidence="1">Semialdehyde dehydrogenase NAD-binding domain-containing protein</fullName>
    </recommendedName>
</protein>
<dbReference type="InterPro" id="IPR051783">
    <property type="entry name" value="NAD(P)-dependent_oxidoreduct"/>
</dbReference>
<proteinExistence type="predicted"/>
<dbReference type="GO" id="GO:0051287">
    <property type="term" value="F:NAD binding"/>
    <property type="evidence" value="ECO:0007669"/>
    <property type="project" value="InterPro"/>
</dbReference>
<organism evidence="2 3">
    <name type="scientific">Mycena maculata</name>
    <dbReference type="NCBI Taxonomy" id="230809"/>
    <lineage>
        <taxon>Eukaryota</taxon>
        <taxon>Fungi</taxon>
        <taxon>Dikarya</taxon>
        <taxon>Basidiomycota</taxon>
        <taxon>Agaricomycotina</taxon>
        <taxon>Agaricomycetes</taxon>
        <taxon>Agaricomycetidae</taxon>
        <taxon>Agaricales</taxon>
        <taxon>Marasmiineae</taxon>
        <taxon>Mycenaceae</taxon>
        <taxon>Mycena</taxon>
    </lineage>
</organism>
<evidence type="ECO:0000259" key="1">
    <source>
        <dbReference type="SMART" id="SM00859"/>
    </source>
</evidence>
<dbReference type="EMBL" id="JARJLG010000009">
    <property type="protein sequence ID" value="KAJ7778052.1"/>
    <property type="molecule type" value="Genomic_DNA"/>
</dbReference>
<dbReference type="Gene3D" id="3.40.50.720">
    <property type="entry name" value="NAD(P)-binding Rossmann-like Domain"/>
    <property type="match status" value="1"/>
</dbReference>
<keyword evidence="3" id="KW-1185">Reference proteome</keyword>
<dbReference type="AlphaFoldDB" id="A0AAD7K4H7"/>
<dbReference type="SUPFAM" id="SSF51735">
    <property type="entry name" value="NAD(P)-binding Rossmann-fold domains"/>
    <property type="match status" value="1"/>
</dbReference>
<dbReference type="GO" id="GO:0005737">
    <property type="term" value="C:cytoplasm"/>
    <property type="evidence" value="ECO:0007669"/>
    <property type="project" value="TreeGrafter"/>
</dbReference>
<dbReference type="Pfam" id="PF05368">
    <property type="entry name" value="NmrA"/>
    <property type="match status" value="1"/>
</dbReference>
<dbReference type="GO" id="GO:1901607">
    <property type="term" value="P:alpha-amino acid biosynthetic process"/>
    <property type="evidence" value="ECO:0007669"/>
    <property type="project" value="UniProtKB-ARBA"/>
</dbReference>
<dbReference type="SMART" id="SM00859">
    <property type="entry name" value="Semialdhyde_dh"/>
    <property type="match status" value="1"/>
</dbReference>
<accession>A0AAD7K4H7</accession>
<feature type="domain" description="Semialdehyde dehydrogenase NAD-binding" evidence="1">
    <location>
        <begin position="6"/>
        <end position="115"/>
    </location>
</feature>
<sequence length="340" mass="36099">MSSAQKVLFLGATGYVGGTVLWRLLQHPHATDLQITALVRDAAKAKELEAFGVVPVVGDNANLELLEALAKDADVLFSVADSNDVSAMTATLAGAKSHFAFTGRPTIYIHTSGAGVIADPVNGAHQNSPTWDDLDEAQMATIAPTQLHRPVDLELLHADDEGYIKSYIILPTTVWGIPTGPLVDGGIQNWQNSIVNFLLSPSLARGQGGMVGEGLNVWNNVEVNELADFYMILYDAVMANEKTAHGRVGLYFAENGAHELREVSTVIARVLFEHGKGASPTPTAFTAEEIGPMGILIGSNTKCTTSKARALGWRPTKSTSTMLDSIPEVTIKLAGLGASP</sequence>
<dbReference type="Proteomes" id="UP001215280">
    <property type="component" value="Unassembled WGS sequence"/>
</dbReference>
<dbReference type="PANTHER" id="PTHR48079">
    <property type="entry name" value="PROTEIN YEEZ"/>
    <property type="match status" value="1"/>
</dbReference>
<evidence type="ECO:0000313" key="3">
    <source>
        <dbReference type="Proteomes" id="UP001215280"/>
    </source>
</evidence>
<name>A0AAD7K4H7_9AGAR</name>
<comment type="caution">
    <text evidence="2">The sequence shown here is derived from an EMBL/GenBank/DDBJ whole genome shotgun (WGS) entry which is preliminary data.</text>
</comment>
<dbReference type="GO" id="GO:0004029">
    <property type="term" value="F:aldehyde dehydrogenase (NAD+) activity"/>
    <property type="evidence" value="ECO:0007669"/>
    <property type="project" value="TreeGrafter"/>
</dbReference>
<reference evidence="2" key="1">
    <citation type="submission" date="2023-03" db="EMBL/GenBank/DDBJ databases">
        <title>Massive genome expansion in bonnet fungi (Mycena s.s.) driven by repeated elements and novel gene families across ecological guilds.</title>
        <authorList>
            <consortium name="Lawrence Berkeley National Laboratory"/>
            <person name="Harder C.B."/>
            <person name="Miyauchi S."/>
            <person name="Viragh M."/>
            <person name="Kuo A."/>
            <person name="Thoen E."/>
            <person name="Andreopoulos B."/>
            <person name="Lu D."/>
            <person name="Skrede I."/>
            <person name="Drula E."/>
            <person name="Henrissat B."/>
            <person name="Morin E."/>
            <person name="Kohler A."/>
            <person name="Barry K."/>
            <person name="LaButti K."/>
            <person name="Morin E."/>
            <person name="Salamov A."/>
            <person name="Lipzen A."/>
            <person name="Mereny Z."/>
            <person name="Hegedus B."/>
            <person name="Baldrian P."/>
            <person name="Stursova M."/>
            <person name="Weitz H."/>
            <person name="Taylor A."/>
            <person name="Grigoriev I.V."/>
            <person name="Nagy L.G."/>
            <person name="Martin F."/>
            <person name="Kauserud H."/>
        </authorList>
    </citation>
    <scope>NUCLEOTIDE SEQUENCE</scope>
    <source>
        <strain evidence="2">CBHHK188m</strain>
    </source>
</reference>
<dbReference type="InterPro" id="IPR008030">
    <property type="entry name" value="NmrA-like"/>
</dbReference>
<gene>
    <name evidence="2" type="ORF">DFH07DRAFT_797022</name>
</gene>
<dbReference type="PANTHER" id="PTHR48079:SF6">
    <property type="entry name" value="NAD(P)-BINDING DOMAIN-CONTAINING PROTEIN-RELATED"/>
    <property type="match status" value="1"/>
</dbReference>
<dbReference type="InterPro" id="IPR036291">
    <property type="entry name" value="NAD(P)-bd_dom_sf"/>
</dbReference>
<evidence type="ECO:0000313" key="2">
    <source>
        <dbReference type="EMBL" id="KAJ7778052.1"/>
    </source>
</evidence>
<dbReference type="InterPro" id="IPR000534">
    <property type="entry name" value="Semialdehyde_DH_NAD-bd"/>
</dbReference>